<feature type="compositionally biased region" description="Acidic residues" evidence="1">
    <location>
        <begin position="159"/>
        <end position="178"/>
    </location>
</feature>
<dbReference type="VEuPathDB" id="FungiDB:AAP_00785"/>
<evidence type="ECO:0000313" key="2">
    <source>
        <dbReference type="EMBL" id="KZZ97142.1"/>
    </source>
</evidence>
<dbReference type="Proteomes" id="UP000242877">
    <property type="component" value="Unassembled WGS sequence"/>
</dbReference>
<name>A0A162IQA7_9EURO</name>
<accession>A0A162IQA7</accession>
<feature type="compositionally biased region" description="Acidic residues" evidence="1">
    <location>
        <begin position="108"/>
        <end position="134"/>
    </location>
</feature>
<keyword evidence="3" id="KW-1185">Reference proteome</keyword>
<feature type="region of interest" description="Disordered" evidence="1">
    <location>
        <begin position="886"/>
        <end position="909"/>
    </location>
</feature>
<comment type="caution">
    <text evidence="2">The sequence shown here is derived from an EMBL/GenBank/DDBJ whole genome shotgun (WGS) entry which is preliminary data.</text>
</comment>
<dbReference type="EMBL" id="AZGZ01000002">
    <property type="protein sequence ID" value="KZZ97142.1"/>
    <property type="molecule type" value="Genomic_DNA"/>
</dbReference>
<sequence>MGRTIRRPAALVRYGMLRGAASKAPGKPTQRSTRAELLARRPRPTTHSSTREEPMEDVTPLAIADPGSDSDDELGLLVPDVPKNDSSQRKDDGREQELFQNVVGWMNDEVEGEKTEEEVEGENDDEDRELDEAEEQRAATRVILELAEADAEAEKTPEREEEDEESEQNEVDDDEENNDIVMNFEEDVLPEAMGTVVSPEFVGNHIEQFQLGLALFADQASLSRVTYEALIELLSTVTDLEQLRSLPKTLDTLKKRFTQAVPIIPVSKKEVTVIPSKLPTLSEADRKKTEKNKRPMYFIDPLRSIVRHFKRADFFRRNYIGVGQFVAHPKEMWESNAWCSSVRTSSGDLARYPGSRDRIIPSDIIAFECQQARCFCQNSGNHIGRITGIGKKGKLRCVKIQMVVTRESPLLSRLGPGGLGEGEAVLVEKRDIIIPEKDVKGRISAFLDWSFGTNADDGMTEYPPQPPPQDCQLRVKQVVRPTADSHFELVPLRWTKMLRAELEIRAFNGRESLLARLCPEDRQVVCLPFLMFIDGFGLYRTMYRSLVGIYIIMATLNHRERAKSEAMYTMAFGPHATNFSDIMDTLAPQLKDLDRGCDITVNGKKLRLFSYPIGFLGDMPQQNAGAGIQGPTGFVSCRWCLVDNKQRGNMEYDVVKNKRWLLNQEAVRHKAEHARNPNQGDKIRKPYGLSLEASPITAIWRSCDPTSDFLNDPCHSELAGVMKVAVNILFKDILTEQGSCKLAEVISNFPTPRGWNRLQSPKSHLESYQIQEYGRLSIILPIILRMYLDRSWIELRMIDAITFFFCGKIDKLTPATEQALVKVFTDIARSNRLLLTWTEEGADAEATMRVVKQARLSVQLLEQSVVAGLRIPSTKGGTAQSSAILTGTATPKRKNKGKDRGEAVDRMQSRPNMHIGLHYGQMIEDYGCANNGNVLLGEDRHRKFKAMVTHTNHRNPEQTMLIRDSMHKTVTTLLNDSGTCSGSREENDLSRKLRDLEIACPALMGKYRKREPTEPERRLNNRGAGTIGARVGLTTTKLAALDDRDMFLLQLMMAWGERMCFNVRKNSVVFFKKLTFYPRSHSKRISVEAGDVVDIENRKVLITTIFSHKLKDTEEMFVSAIPLIQRRVEEELKLPVLGREHGGFEVINADKITERPLYSLAVRRGLGRKLEPVNMKFPNEERDMGVRWDHEFLLCPAELEIM</sequence>
<evidence type="ECO:0000256" key="1">
    <source>
        <dbReference type="SAM" id="MobiDB-lite"/>
    </source>
</evidence>
<protein>
    <submittedName>
        <fullName evidence="2">Uncharacterized protein</fullName>
    </submittedName>
</protein>
<organism evidence="2 3">
    <name type="scientific">Ascosphaera apis ARSEF 7405</name>
    <dbReference type="NCBI Taxonomy" id="392613"/>
    <lineage>
        <taxon>Eukaryota</taxon>
        <taxon>Fungi</taxon>
        <taxon>Dikarya</taxon>
        <taxon>Ascomycota</taxon>
        <taxon>Pezizomycotina</taxon>
        <taxon>Eurotiomycetes</taxon>
        <taxon>Eurotiomycetidae</taxon>
        <taxon>Onygenales</taxon>
        <taxon>Ascosphaeraceae</taxon>
        <taxon>Ascosphaera</taxon>
    </lineage>
</organism>
<reference evidence="2 3" key="1">
    <citation type="journal article" date="2016" name="Genome Biol. Evol.">
        <title>Divergent and convergent evolution of fungal pathogenicity.</title>
        <authorList>
            <person name="Shang Y."/>
            <person name="Xiao G."/>
            <person name="Zheng P."/>
            <person name="Cen K."/>
            <person name="Zhan S."/>
            <person name="Wang C."/>
        </authorList>
    </citation>
    <scope>NUCLEOTIDE SEQUENCE [LARGE SCALE GENOMIC DNA]</scope>
    <source>
        <strain evidence="2 3">ARSEF 7405</strain>
    </source>
</reference>
<feature type="compositionally biased region" description="Basic and acidic residues" evidence="1">
    <location>
        <begin position="898"/>
        <end position="908"/>
    </location>
</feature>
<evidence type="ECO:0000313" key="3">
    <source>
        <dbReference type="Proteomes" id="UP000242877"/>
    </source>
</evidence>
<feature type="region of interest" description="Disordered" evidence="1">
    <location>
        <begin position="148"/>
        <end position="178"/>
    </location>
</feature>
<gene>
    <name evidence="2" type="ORF">AAP_00785</name>
</gene>
<proteinExistence type="predicted"/>
<dbReference type="AlphaFoldDB" id="A0A162IQA7"/>
<feature type="region of interest" description="Disordered" evidence="1">
    <location>
        <begin position="18"/>
        <end position="136"/>
    </location>
</feature>
<feature type="compositionally biased region" description="Basic and acidic residues" evidence="1">
    <location>
        <begin position="82"/>
        <end position="97"/>
    </location>
</feature>
<dbReference type="OrthoDB" id="4207238at2759"/>